<gene>
    <name evidence="1" type="ORF">L6164_017094</name>
</gene>
<sequence>MVASASPEEAKDGHRKMVKAVTTTIVFTLLIFFSFFYIYTRRRKLKGKEDEGRQEVMELPFFNFVTIATATNDFSIDNKLGEGGFGPVFKGTLSDGQEIAIKRLSSSSEQGMNEFKNEVILCSKLQHRNLVKLLGCYIQGNEKMLIYEYMPNKSLDYFLFDLEVVEGGQRNGIG</sequence>
<comment type="caution">
    <text evidence="1">The sequence shown here is derived from an EMBL/GenBank/DDBJ whole genome shotgun (WGS) entry which is preliminary data.</text>
</comment>
<reference evidence="1 2" key="1">
    <citation type="journal article" date="2022" name="DNA Res.">
        <title>Chromosomal-level genome assembly of the orchid tree Bauhinia variegata (Leguminosae; Cercidoideae) supports the allotetraploid origin hypothesis of Bauhinia.</title>
        <authorList>
            <person name="Zhong Y."/>
            <person name="Chen Y."/>
            <person name="Zheng D."/>
            <person name="Pang J."/>
            <person name="Liu Y."/>
            <person name="Luo S."/>
            <person name="Meng S."/>
            <person name="Qian L."/>
            <person name="Wei D."/>
            <person name="Dai S."/>
            <person name="Zhou R."/>
        </authorList>
    </citation>
    <scope>NUCLEOTIDE SEQUENCE [LARGE SCALE GENOMIC DNA]</scope>
    <source>
        <strain evidence="1">BV-YZ2020</strain>
    </source>
</reference>
<evidence type="ECO:0000313" key="1">
    <source>
        <dbReference type="EMBL" id="KAI4332164.1"/>
    </source>
</evidence>
<proteinExistence type="predicted"/>
<evidence type="ECO:0000313" key="2">
    <source>
        <dbReference type="Proteomes" id="UP000828941"/>
    </source>
</evidence>
<name>A0ACB9N8U3_BAUVA</name>
<accession>A0ACB9N8U3</accession>
<protein>
    <submittedName>
        <fullName evidence="1">Uncharacterized protein</fullName>
    </submittedName>
</protein>
<dbReference type="EMBL" id="CM039432">
    <property type="protein sequence ID" value="KAI4332164.1"/>
    <property type="molecule type" value="Genomic_DNA"/>
</dbReference>
<organism evidence="1 2">
    <name type="scientific">Bauhinia variegata</name>
    <name type="common">Purple orchid tree</name>
    <name type="synonym">Phanera variegata</name>
    <dbReference type="NCBI Taxonomy" id="167791"/>
    <lineage>
        <taxon>Eukaryota</taxon>
        <taxon>Viridiplantae</taxon>
        <taxon>Streptophyta</taxon>
        <taxon>Embryophyta</taxon>
        <taxon>Tracheophyta</taxon>
        <taxon>Spermatophyta</taxon>
        <taxon>Magnoliopsida</taxon>
        <taxon>eudicotyledons</taxon>
        <taxon>Gunneridae</taxon>
        <taxon>Pentapetalae</taxon>
        <taxon>rosids</taxon>
        <taxon>fabids</taxon>
        <taxon>Fabales</taxon>
        <taxon>Fabaceae</taxon>
        <taxon>Cercidoideae</taxon>
        <taxon>Cercideae</taxon>
        <taxon>Bauhiniinae</taxon>
        <taxon>Bauhinia</taxon>
    </lineage>
</organism>
<keyword evidence="2" id="KW-1185">Reference proteome</keyword>
<dbReference type="Proteomes" id="UP000828941">
    <property type="component" value="Chromosome 7"/>
</dbReference>